<dbReference type="FunFam" id="3.20.10.10:FF:000002">
    <property type="entry name" value="D-alanine aminotransferase"/>
    <property type="match status" value="1"/>
</dbReference>
<keyword evidence="6" id="KW-0808">Transferase</keyword>
<reference evidence="6 7" key="1">
    <citation type="submission" date="2019-05" db="EMBL/GenBank/DDBJ databases">
        <authorList>
            <consortium name="Pathogen Informatics"/>
        </authorList>
    </citation>
    <scope>NUCLEOTIDE SEQUENCE [LARGE SCALE GENOMIC DNA]</scope>
    <source>
        <strain evidence="6 7">NCTC503</strain>
    </source>
</reference>
<dbReference type="GO" id="GO:0008652">
    <property type="term" value="P:amino acid biosynthetic process"/>
    <property type="evidence" value="ECO:0007669"/>
    <property type="project" value="UniProtKB-ARBA"/>
</dbReference>
<dbReference type="InterPro" id="IPR018300">
    <property type="entry name" value="Aminotrans_IV_CS"/>
</dbReference>
<dbReference type="InterPro" id="IPR043132">
    <property type="entry name" value="BCAT-like_C"/>
</dbReference>
<dbReference type="InterPro" id="IPR050571">
    <property type="entry name" value="Class-IV_PLP-Dep_Aminotrnsfr"/>
</dbReference>
<evidence type="ECO:0000313" key="7">
    <source>
        <dbReference type="Proteomes" id="UP000308489"/>
    </source>
</evidence>
<proteinExistence type="inferred from homology"/>
<evidence type="ECO:0000256" key="3">
    <source>
        <dbReference type="ARBA" id="ARBA00022898"/>
    </source>
</evidence>
<dbReference type="InterPro" id="IPR043131">
    <property type="entry name" value="BCAT-like_N"/>
</dbReference>
<keyword evidence="7" id="KW-1185">Reference proteome</keyword>
<dbReference type="GO" id="GO:0004084">
    <property type="term" value="F:branched-chain-amino-acid transaminase activity"/>
    <property type="evidence" value="ECO:0007669"/>
    <property type="project" value="UniProtKB-EC"/>
</dbReference>
<name>A0A4U9R9B0_HATHI</name>
<dbReference type="InterPro" id="IPR001544">
    <property type="entry name" value="Aminotrans_IV"/>
</dbReference>
<keyword evidence="6" id="KW-0456">Lyase</keyword>
<dbReference type="KEGG" id="hhw:NCTC503_01065"/>
<dbReference type="SUPFAM" id="SSF56752">
    <property type="entry name" value="D-aminoacid aminotransferase-like PLP-dependent enzymes"/>
    <property type="match status" value="1"/>
</dbReference>
<protein>
    <submittedName>
        <fullName evidence="6">4-amino-4-deoxychorismate lyase</fullName>
        <ecNumber evidence="6">2.6.1.42</ecNumber>
        <ecNumber evidence="6">4.1.3.38</ecNumber>
    </submittedName>
</protein>
<dbReference type="InterPro" id="IPR036038">
    <property type="entry name" value="Aminotransferase-like"/>
</dbReference>
<dbReference type="Gene3D" id="3.20.10.10">
    <property type="entry name" value="D-amino Acid Aminotransferase, subunit A, domain 2"/>
    <property type="match status" value="1"/>
</dbReference>
<keyword evidence="6" id="KW-0032">Aminotransferase</keyword>
<dbReference type="Gene3D" id="3.30.470.10">
    <property type="match status" value="1"/>
</dbReference>
<dbReference type="Pfam" id="PF01063">
    <property type="entry name" value="Aminotran_4"/>
    <property type="match status" value="1"/>
</dbReference>
<dbReference type="GO" id="GO:0008696">
    <property type="term" value="F:4-amino-4-deoxychorismate lyase activity"/>
    <property type="evidence" value="ECO:0007669"/>
    <property type="project" value="UniProtKB-EC"/>
</dbReference>
<gene>
    <name evidence="6" type="primary">ilvE_1</name>
    <name evidence="6" type="ORF">NCTC503_01065</name>
</gene>
<sequence length="255" mass="29346">MYIINGKVQNESIINLDNGFFFGYGVFETILLKGTIPILLKEHLTRLNGSLKKLFIDKCITEEYVLKMISKGHYSDCALKIAVSETNIIITDRKILYKEENYRNGFDVNISNLKRNPYSHTTYIKSLNYYDNLIEKKSSKENGYDEVLFLNTAGKIAEGATTNLFFIKNNKLCTPKMQCGILPGIVRRYIIDILKDIYIVEEGEYVLEDIYNSEGAFLTNSLLGVIRINTIDKKFIIKNNEIDKIREIYMKSLGL</sequence>
<evidence type="ECO:0000256" key="1">
    <source>
        <dbReference type="ARBA" id="ARBA00001933"/>
    </source>
</evidence>
<keyword evidence="3 5" id="KW-0663">Pyridoxal phosphate</keyword>
<dbReference type="RefSeq" id="WP_138209763.1">
    <property type="nucleotide sequence ID" value="NZ_CBCRUQ010000004.1"/>
</dbReference>
<dbReference type="EC" id="4.1.3.38" evidence="6"/>
<evidence type="ECO:0000256" key="2">
    <source>
        <dbReference type="ARBA" id="ARBA00009320"/>
    </source>
</evidence>
<organism evidence="6 7">
    <name type="scientific">Hathewaya histolytica</name>
    <name type="common">Clostridium histolyticum</name>
    <dbReference type="NCBI Taxonomy" id="1498"/>
    <lineage>
        <taxon>Bacteria</taxon>
        <taxon>Bacillati</taxon>
        <taxon>Bacillota</taxon>
        <taxon>Clostridia</taxon>
        <taxon>Eubacteriales</taxon>
        <taxon>Clostridiaceae</taxon>
        <taxon>Hathewaya</taxon>
    </lineage>
</organism>
<dbReference type="GO" id="GO:0005829">
    <property type="term" value="C:cytosol"/>
    <property type="evidence" value="ECO:0007669"/>
    <property type="project" value="TreeGrafter"/>
</dbReference>
<accession>A0A4U9R9B0</accession>
<dbReference type="CDD" id="cd00449">
    <property type="entry name" value="PLPDE_IV"/>
    <property type="match status" value="1"/>
</dbReference>
<comment type="similarity">
    <text evidence="2 4">Belongs to the class-IV pyridoxal-phosphate-dependent aminotransferase family.</text>
</comment>
<dbReference type="OrthoDB" id="9805628at2"/>
<evidence type="ECO:0000313" key="6">
    <source>
        <dbReference type="EMBL" id="VTQ87331.1"/>
    </source>
</evidence>
<evidence type="ECO:0000256" key="5">
    <source>
        <dbReference type="RuleBase" id="RU004516"/>
    </source>
</evidence>
<dbReference type="EC" id="2.6.1.42" evidence="6"/>
<dbReference type="PANTHER" id="PTHR42743">
    <property type="entry name" value="AMINO-ACID AMINOTRANSFERASE"/>
    <property type="match status" value="1"/>
</dbReference>
<dbReference type="PROSITE" id="PS00770">
    <property type="entry name" value="AA_TRANSFER_CLASS_4"/>
    <property type="match status" value="1"/>
</dbReference>
<dbReference type="EMBL" id="LR590481">
    <property type="protein sequence ID" value="VTQ87331.1"/>
    <property type="molecule type" value="Genomic_DNA"/>
</dbReference>
<dbReference type="GO" id="GO:0046394">
    <property type="term" value="P:carboxylic acid biosynthetic process"/>
    <property type="evidence" value="ECO:0007669"/>
    <property type="project" value="UniProtKB-ARBA"/>
</dbReference>
<comment type="cofactor">
    <cofactor evidence="1 5">
        <name>pyridoxal 5'-phosphate</name>
        <dbReference type="ChEBI" id="CHEBI:597326"/>
    </cofactor>
</comment>
<dbReference type="Proteomes" id="UP000308489">
    <property type="component" value="Chromosome 1"/>
</dbReference>
<dbReference type="AlphaFoldDB" id="A0A4U9R9B0"/>
<dbReference type="PANTHER" id="PTHR42743:SF11">
    <property type="entry name" value="AMINODEOXYCHORISMATE LYASE"/>
    <property type="match status" value="1"/>
</dbReference>
<evidence type="ECO:0000256" key="4">
    <source>
        <dbReference type="RuleBase" id="RU004106"/>
    </source>
</evidence>